<evidence type="ECO:0000313" key="1">
    <source>
        <dbReference type="EMBL" id="KAF2192955.1"/>
    </source>
</evidence>
<gene>
    <name evidence="1" type="ORF">K469DRAFT_693044</name>
</gene>
<sequence length="126" mass="14451">MHKRQYKDVLKEKVRAMYVGVPRFFEAFLGGVAGLEPAAKSREVQKISTQKWGSRIKRDTQQDGYNTLTKPIAVLLKGAAHRVVREVCAAGKRIRLLLLEGIEDKRMWGTTFELIWAFYEAHADLF</sequence>
<dbReference type="AlphaFoldDB" id="A0A6A6EP61"/>
<accession>A0A6A6EP61</accession>
<protein>
    <submittedName>
        <fullName evidence="1">Uncharacterized protein</fullName>
    </submittedName>
</protein>
<name>A0A6A6EP61_9PEZI</name>
<dbReference type="EMBL" id="ML994614">
    <property type="protein sequence ID" value="KAF2192955.1"/>
    <property type="molecule type" value="Genomic_DNA"/>
</dbReference>
<proteinExistence type="predicted"/>
<reference evidence="1" key="1">
    <citation type="journal article" date="2020" name="Stud. Mycol.">
        <title>101 Dothideomycetes genomes: a test case for predicting lifestyles and emergence of pathogens.</title>
        <authorList>
            <person name="Haridas S."/>
            <person name="Albert R."/>
            <person name="Binder M."/>
            <person name="Bloem J."/>
            <person name="Labutti K."/>
            <person name="Salamov A."/>
            <person name="Andreopoulos B."/>
            <person name="Baker S."/>
            <person name="Barry K."/>
            <person name="Bills G."/>
            <person name="Bluhm B."/>
            <person name="Cannon C."/>
            <person name="Castanera R."/>
            <person name="Culley D."/>
            <person name="Daum C."/>
            <person name="Ezra D."/>
            <person name="Gonzalez J."/>
            <person name="Henrissat B."/>
            <person name="Kuo A."/>
            <person name="Liang C."/>
            <person name="Lipzen A."/>
            <person name="Lutzoni F."/>
            <person name="Magnuson J."/>
            <person name="Mondo S."/>
            <person name="Nolan M."/>
            <person name="Ohm R."/>
            <person name="Pangilinan J."/>
            <person name="Park H.-J."/>
            <person name="Ramirez L."/>
            <person name="Alfaro M."/>
            <person name="Sun H."/>
            <person name="Tritt A."/>
            <person name="Yoshinaga Y."/>
            <person name="Zwiers L.-H."/>
            <person name="Turgeon B."/>
            <person name="Goodwin S."/>
            <person name="Spatafora J."/>
            <person name="Crous P."/>
            <person name="Grigoriev I."/>
        </authorList>
    </citation>
    <scope>NUCLEOTIDE SEQUENCE</scope>
    <source>
        <strain evidence="1">CBS 207.26</strain>
    </source>
</reference>
<dbReference type="Proteomes" id="UP000800200">
    <property type="component" value="Unassembled WGS sequence"/>
</dbReference>
<organism evidence="1 2">
    <name type="scientific">Zopfia rhizophila CBS 207.26</name>
    <dbReference type="NCBI Taxonomy" id="1314779"/>
    <lineage>
        <taxon>Eukaryota</taxon>
        <taxon>Fungi</taxon>
        <taxon>Dikarya</taxon>
        <taxon>Ascomycota</taxon>
        <taxon>Pezizomycotina</taxon>
        <taxon>Dothideomycetes</taxon>
        <taxon>Dothideomycetes incertae sedis</taxon>
        <taxon>Zopfiaceae</taxon>
        <taxon>Zopfia</taxon>
    </lineage>
</organism>
<evidence type="ECO:0000313" key="2">
    <source>
        <dbReference type="Proteomes" id="UP000800200"/>
    </source>
</evidence>
<keyword evidence="2" id="KW-1185">Reference proteome</keyword>